<keyword evidence="5" id="KW-1185">Reference proteome</keyword>
<dbReference type="GO" id="GO:1990114">
    <property type="term" value="P:RNA polymerase II core complex assembly"/>
    <property type="evidence" value="ECO:0007669"/>
    <property type="project" value="TreeGrafter"/>
</dbReference>
<dbReference type="GO" id="GO:0016272">
    <property type="term" value="C:prefoldin complex"/>
    <property type="evidence" value="ECO:0007669"/>
    <property type="project" value="InterPro"/>
</dbReference>
<dbReference type="HAMAP" id="MF_00308">
    <property type="entry name" value="PfdA"/>
    <property type="match status" value="1"/>
</dbReference>
<dbReference type="PANTHER" id="PTHR12674">
    <property type="entry name" value="PREFOLDIN SUBUNIT 5"/>
    <property type="match status" value="1"/>
</dbReference>
<accession>A0A6A4UUG6</accession>
<organism evidence="3 5">
    <name type="scientific">Amphibalanus amphitrite</name>
    <name type="common">Striped barnacle</name>
    <name type="synonym">Balanus amphitrite</name>
    <dbReference type="NCBI Taxonomy" id="1232801"/>
    <lineage>
        <taxon>Eukaryota</taxon>
        <taxon>Metazoa</taxon>
        <taxon>Ecdysozoa</taxon>
        <taxon>Arthropoda</taxon>
        <taxon>Crustacea</taxon>
        <taxon>Multicrustacea</taxon>
        <taxon>Cirripedia</taxon>
        <taxon>Thoracica</taxon>
        <taxon>Thoracicalcarea</taxon>
        <taxon>Balanomorpha</taxon>
        <taxon>Balanoidea</taxon>
        <taxon>Balanidae</taxon>
        <taxon>Amphibalaninae</taxon>
        <taxon>Amphibalanus</taxon>
    </lineage>
</organism>
<evidence type="ECO:0000313" key="5">
    <source>
        <dbReference type="Proteomes" id="UP000440578"/>
    </source>
</evidence>
<dbReference type="GO" id="GO:0051082">
    <property type="term" value="F:unfolded protein binding"/>
    <property type="evidence" value="ECO:0007669"/>
    <property type="project" value="InterPro"/>
</dbReference>
<dbReference type="Pfam" id="PF02996">
    <property type="entry name" value="Prefoldin"/>
    <property type="match status" value="1"/>
</dbReference>
<dbReference type="GO" id="GO:0006457">
    <property type="term" value="P:protein folding"/>
    <property type="evidence" value="ECO:0007669"/>
    <property type="project" value="InterPro"/>
</dbReference>
<evidence type="ECO:0000256" key="2">
    <source>
        <dbReference type="ARBA" id="ARBA00023186"/>
    </source>
</evidence>
<dbReference type="NCBIfam" id="TIGR00293">
    <property type="entry name" value="prefoldin subunit alpha"/>
    <property type="match status" value="1"/>
</dbReference>
<dbReference type="OrthoDB" id="10267474at2759"/>
<gene>
    <name evidence="3" type="primary">PFDN5_1</name>
    <name evidence="4" type="synonym">PFDN5_0</name>
    <name evidence="4" type="ORF">FJT64_013939</name>
    <name evidence="3" type="ORF">FJT64_014204</name>
</gene>
<dbReference type="AlphaFoldDB" id="A0A6A4UUG6"/>
<dbReference type="CDD" id="cd23157">
    <property type="entry name" value="Prefoldin_5"/>
    <property type="match status" value="1"/>
</dbReference>
<comment type="similarity">
    <text evidence="1">Belongs to the prefoldin subunit alpha family.</text>
</comment>
<dbReference type="SUPFAM" id="SSF46579">
    <property type="entry name" value="Prefoldin"/>
    <property type="match status" value="1"/>
</dbReference>
<proteinExistence type="inferred from homology"/>
<name>A0A6A4UUG6_AMPAM</name>
<dbReference type="GO" id="GO:0005737">
    <property type="term" value="C:cytoplasm"/>
    <property type="evidence" value="ECO:0007669"/>
    <property type="project" value="TreeGrafter"/>
</dbReference>
<dbReference type="GO" id="GO:1990115">
    <property type="term" value="P:RNA polymerase III assembly"/>
    <property type="evidence" value="ECO:0007669"/>
    <property type="project" value="TreeGrafter"/>
</dbReference>
<dbReference type="InterPro" id="IPR011599">
    <property type="entry name" value="PFD_alpha_archaea"/>
</dbReference>
<dbReference type="GO" id="GO:1990113">
    <property type="term" value="P:RNA polymerase I assembly"/>
    <property type="evidence" value="ECO:0007669"/>
    <property type="project" value="TreeGrafter"/>
</dbReference>
<protein>
    <submittedName>
        <fullName evidence="3">Prefoldin subunit 5</fullName>
    </submittedName>
</protein>
<evidence type="ECO:0000313" key="4">
    <source>
        <dbReference type="EMBL" id="KAF0287670.1"/>
    </source>
</evidence>
<dbReference type="EMBL" id="VIIS01002176">
    <property type="protein sequence ID" value="KAF0287670.1"/>
    <property type="molecule type" value="Genomic_DNA"/>
</dbReference>
<dbReference type="FunFam" id="1.10.287.370:FF:000004">
    <property type="entry name" value="Probable prefoldin subunit 5"/>
    <property type="match status" value="1"/>
</dbReference>
<comment type="caution">
    <text evidence="3">The sequence shown here is derived from an EMBL/GenBank/DDBJ whole genome shotgun (WGS) entry which is preliminary data.</text>
</comment>
<dbReference type="EMBL" id="VIIS01002196">
    <property type="protein sequence ID" value="KAF0287357.1"/>
    <property type="molecule type" value="Genomic_DNA"/>
</dbReference>
<dbReference type="InterPro" id="IPR009053">
    <property type="entry name" value="Prefoldin"/>
</dbReference>
<dbReference type="Proteomes" id="UP000440578">
    <property type="component" value="Unassembled WGS sequence"/>
</dbReference>
<dbReference type="PANTHER" id="PTHR12674:SF2">
    <property type="entry name" value="PREFOLDIN SUBUNIT 5"/>
    <property type="match status" value="1"/>
</dbReference>
<keyword evidence="2" id="KW-0143">Chaperone</keyword>
<sequence>MDSQEAGKMQTIEIDKLNIQQLSQMKQQLDQEVGLFNDSLQQLKMAQQKFSESLESVQQLTPDAAGKEILVPLTASMYVPGRLVDPEHVLVDVGTGYYLEKTTEGAREYFKRRIKFVTEQMEKLQKIGAEKQRVRDALDETLQGKVQMAAQQQAAQKAAA</sequence>
<dbReference type="InterPro" id="IPR004127">
    <property type="entry name" value="Prefoldin_subunit_alpha"/>
</dbReference>
<dbReference type="Gene3D" id="1.10.287.370">
    <property type="match status" value="1"/>
</dbReference>
<evidence type="ECO:0000313" key="3">
    <source>
        <dbReference type="EMBL" id="KAF0287357.1"/>
    </source>
</evidence>
<reference evidence="3 5" key="1">
    <citation type="submission" date="2019-07" db="EMBL/GenBank/DDBJ databases">
        <title>Draft genome assembly of a fouling barnacle, Amphibalanus amphitrite (Darwin, 1854): The first reference genome for Thecostraca.</title>
        <authorList>
            <person name="Kim W."/>
        </authorList>
    </citation>
    <scope>NUCLEOTIDE SEQUENCE [LARGE SCALE GENOMIC DNA]</scope>
    <source>
        <strain evidence="3">SNU_AA5</strain>
        <tissue evidence="3">Soma without cirri and trophi</tissue>
    </source>
</reference>
<evidence type="ECO:0000256" key="1">
    <source>
        <dbReference type="ARBA" id="ARBA00010048"/>
    </source>
</evidence>